<dbReference type="RefSeq" id="WP_376806136.1">
    <property type="nucleotide sequence ID" value="NZ_JBHTAC010000008.1"/>
</dbReference>
<keyword evidence="1" id="KW-0802">TPR repeat</keyword>
<dbReference type="InterPro" id="IPR011990">
    <property type="entry name" value="TPR-like_helical_dom_sf"/>
</dbReference>
<comment type="caution">
    <text evidence="3">The sequence shown here is derived from an EMBL/GenBank/DDBJ whole genome shotgun (WGS) entry which is preliminary data.</text>
</comment>
<accession>A0ABW2GWP4</accession>
<evidence type="ECO:0000313" key="3">
    <source>
        <dbReference type="EMBL" id="MFC7242856.1"/>
    </source>
</evidence>
<keyword evidence="4" id="KW-1185">Reference proteome</keyword>
<dbReference type="PROSITE" id="PS50005">
    <property type="entry name" value="TPR"/>
    <property type="match status" value="1"/>
</dbReference>
<dbReference type="EMBL" id="JBHTAC010000008">
    <property type="protein sequence ID" value="MFC7242856.1"/>
    <property type="molecule type" value="Genomic_DNA"/>
</dbReference>
<feature type="repeat" description="TPR" evidence="1">
    <location>
        <begin position="412"/>
        <end position="445"/>
    </location>
</feature>
<gene>
    <name evidence="3" type="ORF">ACFQO7_10235</name>
</gene>
<evidence type="ECO:0000313" key="4">
    <source>
        <dbReference type="Proteomes" id="UP001596392"/>
    </source>
</evidence>
<organism evidence="3 4">
    <name type="scientific">Catellatospora aurea</name>
    <dbReference type="NCBI Taxonomy" id="1337874"/>
    <lineage>
        <taxon>Bacteria</taxon>
        <taxon>Bacillati</taxon>
        <taxon>Actinomycetota</taxon>
        <taxon>Actinomycetes</taxon>
        <taxon>Micromonosporales</taxon>
        <taxon>Micromonosporaceae</taxon>
        <taxon>Catellatospora</taxon>
    </lineage>
</organism>
<reference evidence="4" key="1">
    <citation type="journal article" date="2019" name="Int. J. Syst. Evol. Microbiol.">
        <title>The Global Catalogue of Microorganisms (GCM) 10K type strain sequencing project: providing services to taxonomists for standard genome sequencing and annotation.</title>
        <authorList>
            <consortium name="The Broad Institute Genomics Platform"/>
            <consortium name="The Broad Institute Genome Sequencing Center for Infectious Disease"/>
            <person name="Wu L."/>
            <person name="Ma J."/>
        </authorList>
    </citation>
    <scope>NUCLEOTIDE SEQUENCE [LARGE SCALE GENOMIC DNA]</scope>
    <source>
        <strain evidence="4">CGMCC 1.9106</strain>
    </source>
</reference>
<dbReference type="Proteomes" id="UP001596392">
    <property type="component" value="Unassembled WGS sequence"/>
</dbReference>
<feature type="compositionally biased region" description="Low complexity" evidence="2">
    <location>
        <begin position="111"/>
        <end position="125"/>
    </location>
</feature>
<dbReference type="Gene3D" id="1.25.40.10">
    <property type="entry name" value="Tetratricopeptide repeat domain"/>
    <property type="match status" value="2"/>
</dbReference>
<evidence type="ECO:0000256" key="1">
    <source>
        <dbReference type="PROSITE-ProRule" id="PRU00339"/>
    </source>
</evidence>
<name>A0ABW2GWP4_9ACTN</name>
<dbReference type="SUPFAM" id="SSF48452">
    <property type="entry name" value="TPR-like"/>
    <property type="match status" value="2"/>
</dbReference>
<dbReference type="SMART" id="SM00028">
    <property type="entry name" value="TPR"/>
    <property type="match status" value="4"/>
</dbReference>
<proteinExistence type="predicted"/>
<evidence type="ECO:0000256" key="2">
    <source>
        <dbReference type="SAM" id="MobiDB-lite"/>
    </source>
</evidence>
<dbReference type="InterPro" id="IPR019734">
    <property type="entry name" value="TPR_rpt"/>
</dbReference>
<protein>
    <recommendedName>
        <fullName evidence="5">Tetratricopeptide repeat protein</fullName>
    </recommendedName>
</protein>
<evidence type="ECO:0008006" key="5">
    <source>
        <dbReference type="Google" id="ProtNLM"/>
    </source>
</evidence>
<feature type="region of interest" description="Disordered" evidence="2">
    <location>
        <begin position="92"/>
        <end position="129"/>
    </location>
</feature>
<sequence length="462" mass="47276">MWRRIIAVGVTAAALLGLGGTFGAGPEPWTAESAYAQGDPLVESIEQAQARLRDVPGDWTTWAALGSAYVERARITGDPGYYTRAEGALRESLRLHPGPSSTDPAGKEPEAVGSGTASGADTGTVGETGGGTVGNDAALVGLGALANARHDFALAERLARQAIAGNPFSADAYGVLTDALTQLGRPAEATEAAQRMLDLRPGLPALSRAAYDLEQHGRVEEAHALWTQALATAIAPADLAFVHHQLGDLAWHGGDLAAARAAYEAGPAADAGYLPLRHGLARVDAAGGRTAEALAGYAALTAASPTPSLLVEHALLLRSLGRAAEPEAQLALAQAALDLLAAGGGADDLAAAELALARGDHATAVRLAAGEWQRRRHTDVADTLAWALHQAGRHREALPLACAAAALGARSALHAYHLGMIELALGDRAAARRDLARALRLNPHFSPVDAPAAARALASAGA</sequence>
<dbReference type="Pfam" id="PF13181">
    <property type="entry name" value="TPR_8"/>
    <property type="match status" value="1"/>
</dbReference>